<gene>
    <name evidence="1" type="ORF">CCHL11_08992</name>
</gene>
<name>A0A1Q8RWW8_9PEZI</name>
<reference evidence="1 2" key="1">
    <citation type="submission" date="2016-11" db="EMBL/GenBank/DDBJ databases">
        <title>Draft Genome Assembly of Colletotrichum chlorophyti a pathogen of herbaceous plants.</title>
        <authorList>
            <person name="Gan P."/>
            <person name="Narusaka M."/>
            <person name="Tsushima A."/>
            <person name="Narusaka Y."/>
            <person name="Takano Y."/>
            <person name="Shirasu K."/>
        </authorList>
    </citation>
    <scope>NUCLEOTIDE SEQUENCE [LARGE SCALE GENOMIC DNA]</scope>
    <source>
        <strain evidence="1 2">NTL11</strain>
    </source>
</reference>
<keyword evidence="2" id="KW-1185">Reference proteome</keyword>
<comment type="caution">
    <text evidence="1">The sequence shown here is derived from an EMBL/GenBank/DDBJ whole genome shotgun (WGS) entry which is preliminary data.</text>
</comment>
<proteinExistence type="predicted"/>
<dbReference type="OrthoDB" id="4831122at2759"/>
<sequence length="238" mass="26007">MAAPTPEATKDGAEGLFSAPLHLDIDDIILYGVNGEYKVIKEAEFNNLTESGILVYGGNDKADAPELSDALALEARQDCPGLNTEFVITSVQDFLDWDIQISPVVGAIQAPVTIAVTRGYSVSNSLTVGGGITGAYKAISLQLKIDYDWTWTTTDTTMISYPVPEGHYGVVISQPWTHRVYGELYTSCTTDNWKKSTFMASSHTSQSFGNLNWVRGVFRICASKQYPIPFCNGNGHHR</sequence>
<protein>
    <submittedName>
        <fullName evidence="1">Uncharacterized protein</fullName>
    </submittedName>
</protein>
<dbReference type="Proteomes" id="UP000186583">
    <property type="component" value="Unassembled WGS sequence"/>
</dbReference>
<dbReference type="AlphaFoldDB" id="A0A1Q8RWW8"/>
<organism evidence="1 2">
    <name type="scientific">Colletotrichum chlorophyti</name>
    <dbReference type="NCBI Taxonomy" id="708187"/>
    <lineage>
        <taxon>Eukaryota</taxon>
        <taxon>Fungi</taxon>
        <taxon>Dikarya</taxon>
        <taxon>Ascomycota</taxon>
        <taxon>Pezizomycotina</taxon>
        <taxon>Sordariomycetes</taxon>
        <taxon>Hypocreomycetidae</taxon>
        <taxon>Glomerellales</taxon>
        <taxon>Glomerellaceae</taxon>
        <taxon>Colletotrichum</taxon>
    </lineage>
</organism>
<accession>A0A1Q8RWW8</accession>
<evidence type="ECO:0000313" key="2">
    <source>
        <dbReference type="Proteomes" id="UP000186583"/>
    </source>
</evidence>
<evidence type="ECO:0000313" key="1">
    <source>
        <dbReference type="EMBL" id="OLN89351.1"/>
    </source>
</evidence>
<dbReference type="EMBL" id="MPGH01000077">
    <property type="protein sequence ID" value="OLN89351.1"/>
    <property type="molecule type" value="Genomic_DNA"/>
</dbReference>